<sequence length="252" mass="27467">MILPTKLAKTPTRQIKRHADTIGNSSIFGLRPGETGHSGSSPFEFGKSYKNTVYSAVKQYQEIAILPRPSSQRRKIVHSYTLSATLGGDCDFLGRDLSDVSPYPSVFSGHDNDDLLFLGDEPANDDFLAKLVVGPALQVFHYFWKPLKASVPDLESQDPGNQTALYEYSDGKVRLITHTLGSVMSTIVPMISIVVLYFAKSQPLRLGLVCIFSVIFSLVMSLATNARRVDIFAAAAAFASVQVVFISTAPSS</sequence>
<gene>
    <name evidence="1" type="ORF">F4821DRAFT_278228</name>
</gene>
<evidence type="ECO:0000313" key="2">
    <source>
        <dbReference type="Proteomes" id="UP001497680"/>
    </source>
</evidence>
<proteinExistence type="predicted"/>
<evidence type="ECO:0000313" key="1">
    <source>
        <dbReference type="EMBL" id="KAI6086908.1"/>
    </source>
</evidence>
<organism evidence="1 2">
    <name type="scientific">Hypoxylon rubiginosum</name>
    <dbReference type="NCBI Taxonomy" id="110542"/>
    <lineage>
        <taxon>Eukaryota</taxon>
        <taxon>Fungi</taxon>
        <taxon>Dikarya</taxon>
        <taxon>Ascomycota</taxon>
        <taxon>Pezizomycotina</taxon>
        <taxon>Sordariomycetes</taxon>
        <taxon>Xylariomycetidae</taxon>
        <taxon>Xylariales</taxon>
        <taxon>Hypoxylaceae</taxon>
        <taxon>Hypoxylon</taxon>
    </lineage>
</organism>
<protein>
    <submittedName>
        <fullName evidence="1">Uncharacterized protein</fullName>
    </submittedName>
</protein>
<keyword evidence="2" id="KW-1185">Reference proteome</keyword>
<comment type="caution">
    <text evidence="1">The sequence shown here is derived from an EMBL/GenBank/DDBJ whole genome shotgun (WGS) entry which is preliminary data.</text>
</comment>
<reference evidence="1 2" key="1">
    <citation type="journal article" date="2022" name="New Phytol.">
        <title>Ecological generalism drives hyperdiversity of secondary metabolite gene clusters in xylarialean endophytes.</title>
        <authorList>
            <person name="Franco M.E.E."/>
            <person name="Wisecaver J.H."/>
            <person name="Arnold A.E."/>
            <person name="Ju Y.M."/>
            <person name="Slot J.C."/>
            <person name="Ahrendt S."/>
            <person name="Moore L.P."/>
            <person name="Eastman K.E."/>
            <person name="Scott K."/>
            <person name="Konkel Z."/>
            <person name="Mondo S.J."/>
            <person name="Kuo A."/>
            <person name="Hayes R.D."/>
            <person name="Haridas S."/>
            <person name="Andreopoulos B."/>
            <person name="Riley R."/>
            <person name="LaButti K."/>
            <person name="Pangilinan J."/>
            <person name="Lipzen A."/>
            <person name="Amirebrahimi M."/>
            <person name="Yan J."/>
            <person name="Adam C."/>
            <person name="Keymanesh K."/>
            <person name="Ng V."/>
            <person name="Louie K."/>
            <person name="Northen T."/>
            <person name="Drula E."/>
            <person name="Henrissat B."/>
            <person name="Hsieh H.M."/>
            <person name="Youens-Clark K."/>
            <person name="Lutzoni F."/>
            <person name="Miadlikowska J."/>
            <person name="Eastwood D.C."/>
            <person name="Hamelin R.C."/>
            <person name="Grigoriev I.V."/>
            <person name="U'Ren J.M."/>
        </authorList>
    </citation>
    <scope>NUCLEOTIDE SEQUENCE [LARGE SCALE GENOMIC DNA]</scope>
    <source>
        <strain evidence="1 2">ER1909</strain>
    </source>
</reference>
<dbReference type="Proteomes" id="UP001497680">
    <property type="component" value="Unassembled WGS sequence"/>
</dbReference>
<accession>A0ACC0D2F1</accession>
<dbReference type="EMBL" id="MU394311">
    <property type="protein sequence ID" value="KAI6086908.1"/>
    <property type="molecule type" value="Genomic_DNA"/>
</dbReference>
<name>A0ACC0D2F1_9PEZI</name>